<dbReference type="AlphaFoldDB" id="A0A8E0VPY0"/>
<dbReference type="Proteomes" id="UP000728185">
    <property type="component" value="Unassembled WGS sequence"/>
</dbReference>
<accession>A0A8E0VPY0</accession>
<comment type="caution">
    <text evidence="2">The sequence shown here is derived from an EMBL/GenBank/DDBJ whole genome shotgun (WGS) entry which is preliminary data.</text>
</comment>
<dbReference type="EMBL" id="LUCM01002181">
    <property type="protein sequence ID" value="KAA0197731.1"/>
    <property type="molecule type" value="Genomic_DNA"/>
</dbReference>
<sequence length="536" mass="59013">MFTSPQDNCVLPEFTSSATDSLQSNDHLPPADAGCSPIQDGFHSVEEIPERLLDMVVGPDCLLVGETVDPPTEYQTTDGTVCSTCLRSSPTDHNFLTPSIRSHTPSDDDWLVFACPSLQSNPSSSRLTVESALFDRNIELIPFVPYANGGRPVVGIFSTSNATKMEWIVAPKSFGAVHSNRIFKYLLEYCKVRESVRCRCSDTWFTSFCFDECPQIRVLKYVFSCFPPGIQFHVSPNGQIVWCLRKPPATSSSAHEVEGGTVDVCLEPGGIRGLAKLWLKDQPGHWEFGVLRRVVFVDLGDNQAMFVTSLGHVKVQFGLSARKPFCQSYTWPCPKYYLLQIAQSTSGLVWALALTRPHEERGRNLKTSGDSDELCLLSAFLPDVLDRGRTTTADKSPLSPTAVSPPVIKALLKSSRWIPLSIPIGLQWTLRHLVHQCGPTKRGGMTAFLTAVNATFQLMLSTQTHTLGPGLSVESRLKDDGKEQINGEALNTDSSNYTLGWLFSTASQSADGCGCGFLLPNQNPPYKTDDTTWYEV</sequence>
<gene>
    <name evidence="2" type="ORF">FBUS_07818</name>
</gene>
<proteinExistence type="predicted"/>
<evidence type="ECO:0000256" key="1">
    <source>
        <dbReference type="SAM" id="MobiDB-lite"/>
    </source>
</evidence>
<protein>
    <submittedName>
        <fullName evidence="2">Uncharacterized protein</fullName>
    </submittedName>
</protein>
<keyword evidence="3" id="KW-1185">Reference proteome</keyword>
<evidence type="ECO:0000313" key="2">
    <source>
        <dbReference type="EMBL" id="KAA0197731.1"/>
    </source>
</evidence>
<organism evidence="2 3">
    <name type="scientific">Fasciolopsis buskii</name>
    <dbReference type="NCBI Taxonomy" id="27845"/>
    <lineage>
        <taxon>Eukaryota</taxon>
        <taxon>Metazoa</taxon>
        <taxon>Spiralia</taxon>
        <taxon>Lophotrochozoa</taxon>
        <taxon>Platyhelminthes</taxon>
        <taxon>Trematoda</taxon>
        <taxon>Digenea</taxon>
        <taxon>Plagiorchiida</taxon>
        <taxon>Echinostomata</taxon>
        <taxon>Echinostomatoidea</taxon>
        <taxon>Fasciolidae</taxon>
        <taxon>Fasciolopsis</taxon>
    </lineage>
</organism>
<feature type="region of interest" description="Disordered" evidence="1">
    <location>
        <begin position="20"/>
        <end position="40"/>
    </location>
</feature>
<name>A0A8E0VPY0_9TREM</name>
<reference evidence="2" key="1">
    <citation type="submission" date="2019-05" db="EMBL/GenBank/DDBJ databases">
        <title>Annotation for the trematode Fasciolopsis buski.</title>
        <authorList>
            <person name="Choi Y.-J."/>
        </authorList>
    </citation>
    <scope>NUCLEOTIDE SEQUENCE</scope>
    <source>
        <strain evidence="2">HT</strain>
        <tissue evidence="2">Whole worm</tissue>
    </source>
</reference>
<dbReference type="OrthoDB" id="6282125at2759"/>
<evidence type="ECO:0000313" key="3">
    <source>
        <dbReference type="Proteomes" id="UP000728185"/>
    </source>
</evidence>